<proteinExistence type="predicted"/>
<gene>
    <name evidence="6" type="ORF">J2T15_003108</name>
</gene>
<comment type="cofactor">
    <cofactor evidence="1">
        <name>FAD</name>
        <dbReference type="ChEBI" id="CHEBI:57692"/>
    </cofactor>
</comment>
<dbReference type="Pfam" id="PF07992">
    <property type="entry name" value="Pyr_redox_2"/>
    <property type="match status" value="1"/>
</dbReference>
<evidence type="ECO:0000256" key="2">
    <source>
        <dbReference type="ARBA" id="ARBA00011738"/>
    </source>
</evidence>
<evidence type="ECO:0000256" key="3">
    <source>
        <dbReference type="ARBA" id="ARBA00022630"/>
    </source>
</evidence>
<organism evidence="6 7">
    <name type="scientific">Paenibacillus harenae</name>
    <dbReference type="NCBI Taxonomy" id="306543"/>
    <lineage>
        <taxon>Bacteria</taxon>
        <taxon>Bacillati</taxon>
        <taxon>Bacillota</taxon>
        <taxon>Bacilli</taxon>
        <taxon>Bacillales</taxon>
        <taxon>Paenibacillaceae</taxon>
        <taxon>Paenibacillus</taxon>
    </lineage>
</organism>
<evidence type="ECO:0000259" key="5">
    <source>
        <dbReference type="Pfam" id="PF07992"/>
    </source>
</evidence>
<name>A0ABT9U4S2_PAEHA</name>
<dbReference type="InterPro" id="IPR023753">
    <property type="entry name" value="FAD/NAD-binding_dom"/>
</dbReference>
<dbReference type="InterPro" id="IPR050097">
    <property type="entry name" value="Ferredoxin-NADP_redctase_2"/>
</dbReference>
<evidence type="ECO:0000313" key="7">
    <source>
        <dbReference type="Proteomes" id="UP001229346"/>
    </source>
</evidence>
<dbReference type="Proteomes" id="UP001229346">
    <property type="component" value="Unassembled WGS sequence"/>
</dbReference>
<dbReference type="PRINTS" id="PR00469">
    <property type="entry name" value="PNDRDTASEII"/>
</dbReference>
<reference evidence="6 7" key="1">
    <citation type="submission" date="2023-07" db="EMBL/GenBank/DDBJ databases">
        <title>Sorghum-associated microbial communities from plants grown in Nebraska, USA.</title>
        <authorList>
            <person name="Schachtman D."/>
        </authorList>
    </citation>
    <scope>NUCLEOTIDE SEQUENCE [LARGE SCALE GENOMIC DNA]</scope>
    <source>
        <strain evidence="6 7">CC482</strain>
    </source>
</reference>
<accession>A0ABT9U4S2</accession>
<comment type="subunit">
    <text evidence="2">Homodimer.</text>
</comment>
<evidence type="ECO:0000256" key="4">
    <source>
        <dbReference type="ARBA" id="ARBA00023002"/>
    </source>
</evidence>
<comment type="caution">
    <text evidence="6">The sequence shown here is derived from an EMBL/GenBank/DDBJ whole genome shotgun (WGS) entry which is preliminary data.</text>
</comment>
<keyword evidence="4" id="KW-0560">Oxidoreductase</keyword>
<dbReference type="PANTHER" id="PTHR48105">
    <property type="entry name" value="THIOREDOXIN REDUCTASE 1-RELATED-RELATED"/>
    <property type="match status" value="1"/>
</dbReference>
<dbReference type="SUPFAM" id="SSF51905">
    <property type="entry name" value="FAD/NAD(P)-binding domain"/>
    <property type="match status" value="1"/>
</dbReference>
<evidence type="ECO:0000256" key="1">
    <source>
        <dbReference type="ARBA" id="ARBA00001974"/>
    </source>
</evidence>
<protein>
    <submittedName>
        <fullName evidence="6">Thioredoxin reductase</fullName>
    </submittedName>
</protein>
<keyword evidence="3" id="KW-0285">Flavoprotein</keyword>
<keyword evidence="7" id="KW-1185">Reference proteome</keyword>
<dbReference type="PRINTS" id="PR00368">
    <property type="entry name" value="FADPNR"/>
</dbReference>
<evidence type="ECO:0000313" key="6">
    <source>
        <dbReference type="EMBL" id="MDQ0113665.1"/>
    </source>
</evidence>
<dbReference type="Gene3D" id="3.50.50.60">
    <property type="entry name" value="FAD/NAD(P)-binding domain"/>
    <property type="match status" value="2"/>
</dbReference>
<dbReference type="InterPro" id="IPR036188">
    <property type="entry name" value="FAD/NAD-bd_sf"/>
</dbReference>
<dbReference type="EMBL" id="JAUSSU010000006">
    <property type="protein sequence ID" value="MDQ0113665.1"/>
    <property type="molecule type" value="Genomic_DNA"/>
</dbReference>
<sequence length="274" mass="30205">MVYDCAIVGGGPAGLNAALVLGRARRNVVLLDDNKPRNAVTHASHGFITRDGVQPAEFRRIAHEELSRYPSVHYRQTEVTDVERTENGFRISAGPEEPVEAHKLLLATGLREIFPPIAGLRDFYGRSLFNCPYCDGWELRDKPLVVVSDTPHIFHYAKTIFNWSQDLVVCTRASNLTSEQAEALRSKGITVVDVPIEAFVGHEGRLEYVRFEDGSQIARAGGFIAPKWVQKSKFGEQLGCQLNEMGGIVTDSFGRSSVAGIYAAGLRCMSVRPS</sequence>
<feature type="domain" description="FAD/NAD(P)-binding" evidence="5">
    <location>
        <begin position="3"/>
        <end position="265"/>
    </location>
</feature>